<evidence type="ECO:0000313" key="2">
    <source>
        <dbReference type="Proteomes" id="UP001500742"/>
    </source>
</evidence>
<dbReference type="Proteomes" id="UP001500742">
    <property type="component" value="Unassembled WGS sequence"/>
</dbReference>
<evidence type="ECO:0000313" key="1">
    <source>
        <dbReference type="EMBL" id="GAA3975988.1"/>
    </source>
</evidence>
<dbReference type="RefSeq" id="WP_259087456.1">
    <property type="nucleotide sequence ID" value="NZ_BAAAZC010000019.1"/>
</dbReference>
<accession>A0ABP7Q3S6</accession>
<reference evidence="2" key="1">
    <citation type="journal article" date="2019" name="Int. J. Syst. Evol. Microbiol.">
        <title>The Global Catalogue of Microorganisms (GCM) 10K type strain sequencing project: providing services to taxonomists for standard genome sequencing and annotation.</title>
        <authorList>
            <consortium name="The Broad Institute Genomics Platform"/>
            <consortium name="The Broad Institute Genome Sequencing Center for Infectious Disease"/>
            <person name="Wu L."/>
            <person name="Ma J."/>
        </authorList>
    </citation>
    <scope>NUCLEOTIDE SEQUENCE [LARGE SCALE GENOMIC DNA]</scope>
    <source>
        <strain evidence="2">JCM 16601</strain>
    </source>
</reference>
<evidence type="ECO:0008006" key="3">
    <source>
        <dbReference type="Google" id="ProtNLM"/>
    </source>
</evidence>
<protein>
    <recommendedName>
        <fullName evidence="3">Lipoprotein</fullName>
    </recommendedName>
</protein>
<keyword evidence="2" id="KW-1185">Reference proteome</keyword>
<comment type="caution">
    <text evidence="1">The sequence shown here is derived from an EMBL/GenBank/DDBJ whole genome shotgun (WGS) entry which is preliminary data.</text>
</comment>
<organism evidence="1 2">
    <name type="scientific">Mucilaginibacter dorajii</name>
    <dbReference type="NCBI Taxonomy" id="692994"/>
    <lineage>
        <taxon>Bacteria</taxon>
        <taxon>Pseudomonadati</taxon>
        <taxon>Bacteroidota</taxon>
        <taxon>Sphingobacteriia</taxon>
        <taxon>Sphingobacteriales</taxon>
        <taxon>Sphingobacteriaceae</taxon>
        <taxon>Mucilaginibacter</taxon>
    </lineage>
</organism>
<gene>
    <name evidence="1" type="ORF">GCM10022210_28310</name>
</gene>
<name>A0ABP7Q3S6_9SPHI</name>
<sequence length="156" mass="17845">MTTHQSLLKILLPAILPALLFGCGRHTKTFVSDCNDDDSPVYKRVAFTELVNHLKKYDRQYVEVTGKYVEAPEQSALFNDSLFADHSVKQAIWIDFNPDCPLYLKGTKIGLFQYNNDQFTQINNKYVTIKGRVDAHDTGHLNQYNGAIERISYIDL</sequence>
<dbReference type="EMBL" id="BAAAZC010000019">
    <property type="protein sequence ID" value="GAA3975988.1"/>
    <property type="molecule type" value="Genomic_DNA"/>
</dbReference>
<proteinExistence type="predicted"/>